<reference evidence="2" key="1">
    <citation type="submission" date="2018-08" db="EMBL/GenBank/DDBJ databases">
        <authorList>
            <person name="Liu Z.-W."/>
            <person name="Du Z.-J."/>
        </authorList>
    </citation>
    <scope>NUCLEOTIDE SEQUENCE [LARGE SCALE GENOMIC DNA]</scope>
    <source>
        <strain evidence="2">H4X</strain>
    </source>
</reference>
<name>A0A3D8LHJ8_9BACT</name>
<protein>
    <submittedName>
        <fullName evidence="1">Uncharacterized protein</fullName>
    </submittedName>
</protein>
<evidence type="ECO:0000313" key="1">
    <source>
        <dbReference type="EMBL" id="RDV16919.1"/>
    </source>
</evidence>
<gene>
    <name evidence="1" type="ORF">DXT99_02100</name>
</gene>
<dbReference type="EMBL" id="QRGR01000002">
    <property type="protein sequence ID" value="RDV16919.1"/>
    <property type="molecule type" value="Genomic_DNA"/>
</dbReference>
<comment type="caution">
    <text evidence="1">The sequence shown here is derived from an EMBL/GenBank/DDBJ whole genome shotgun (WGS) entry which is preliminary data.</text>
</comment>
<sequence length="59" mass="6572">MRNAVEVPVVAILADNIDLEDLISTNNVGIMGNVKEHYCNAGHNDIIIIILPKLRFIEE</sequence>
<evidence type="ECO:0000313" key="2">
    <source>
        <dbReference type="Proteomes" id="UP000256708"/>
    </source>
</evidence>
<accession>A0A3D8LHJ8</accession>
<dbReference type="Proteomes" id="UP000256708">
    <property type="component" value="Unassembled WGS sequence"/>
</dbReference>
<keyword evidence="2" id="KW-1185">Reference proteome</keyword>
<proteinExistence type="predicted"/>
<organism evidence="1 2">
    <name type="scientific">Pontibacter diazotrophicus</name>
    <dbReference type="NCBI Taxonomy" id="1400979"/>
    <lineage>
        <taxon>Bacteria</taxon>
        <taxon>Pseudomonadati</taxon>
        <taxon>Bacteroidota</taxon>
        <taxon>Cytophagia</taxon>
        <taxon>Cytophagales</taxon>
        <taxon>Hymenobacteraceae</taxon>
        <taxon>Pontibacter</taxon>
    </lineage>
</organism>
<dbReference type="AlphaFoldDB" id="A0A3D8LHJ8"/>